<protein>
    <recommendedName>
        <fullName evidence="2">J domain-containing protein</fullName>
    </recommendedName>
</protein>
<dbReference type="PANTHER" id="PTHR43908">
    <property type="entry name" value="AT29763P-RELATED"/>
    <property type="match status" value="1"/>
</dbReference>
<dbReference type="InterPro" id="IPR001623">
    <property type="entry name" value="DnaJ_domain"/>
</dbReference>
<dbReference type="PANTHER" id="PTHR43908:SF3">
    <property type="entry name" value="AT29763P-RELATED"/>
    <property type="match status" value="1"/>
</dbReference>
<feature type="compositionally biased region" description="Acidic residues" evidence="1">
    <location>
        <begin position="88"/>
        <end position="99"/>
    </location>
</feature>
<feature type="domain" description="J" evidence="2">
    <location>
        <begin position="6"/>
        <end position="74"/>
    </location>
</feature>
<feature type="compositionally biased region" description="Low complexity" evidence="1">
    <location>
        <begin position="138"/>
        <end position="156"/>
    </location>
</feature>
<dbReference type="InterPro" id="IPR036869">
    <property type="entry name" value="J_dom_sf"/>
</dbReference>
<dbReference type="SMART" id="SM00271">
    <property type="entry name" value="DnaJ"/>
    <property type="match status" value="1"/>
</dbReference>
<dbReference type="GO" id="GO:0071218">
    <property type="term" value="P:cellular response to misfolded protein"/>
    <property type="evidence" value="ECO:0007669"/>
    <property type="project" value="TreeGrafter"/>
</dbReference>
<dbReference type="CDD" id="cd06257">
    <property type="entry name" value="DnaJ"/>
    <property type="match status" value="1"/>
</dbReference>
<dbReference type="SUPFAM" id="SSF46565">
    <property type="entry name" value="Chaperone J-domain"/>
    <property type="match status" value="1"/>
</dbReference>
<gene>
    <name evidence="3" type="ORF">COHA_004826</name>
</gene>
<feature type="region of interest" description="Disordered" evidence="1">
    <location>
        <begin position="60"/>
        <end position="161"/>
    </location>
</feature>
<dbReference type="GO" id="GO:0005789">
    <property type="term" value="C:endoplasmic reticulum membrane"/>
    <property type="evidence" value="ECO:0007669"/>
    <property type="project" value="TreeGrafter"/>
</dbReference>
<dbReference type="AlphaFoldDB" id="A0AAD5H2H3"/>
<accession>A0AAD5H2H3</accession>
<evidence type="ECO:0000259" key="2">
    <source>
        <dbReference type="PROSITE" id="PS50076"/>
    </source>
</evidence>
<evidence type="ECO:0000256" key="1">
    <source>
        <dbReference type="SAM" id="MobiDB-lite"/>
    </source>
</evidence>
<comment type="caution">
    <text evidence="3">The sequence shown here is derived from an EMBL/GenBank/DDBJ whole genome shotgun (WGS) entry which is preliminary data.</text>
</comment>
<dbReference type="Gene3D" id="1.10.287.110">
    <property type="entry name" value="DnaJ domain"/>
    <property type="match status" value="1"/>
</dbReference>
<name>A0AAD5H2H3_9CHLO</name>
<dbReference type="Pfam" id="PF00226">
    <property type="entry name" value="DnaJ"/>
    <property type="match status" value="1"/>
</dbReference>
<dbReference type="InterPro" id="IPR051100">
    <property type="entry name" value="DnaJ_subfamily_B/C"/>
</dbReference>
<dbReference type="Proteomes" id="UP001205105">
    <property type="component" value="Unassembled WGS sequence"/>
</dbReference>
<evidence type="ECO:0000313" key="3">
    <source>
        <dbReference type="EMBL" id="KAI7841431.1"/>
    </source>
</evidence>
<dbReference type="GO" id="GO:0030544">
    <property type="term" value="F:Hsp70 protein binding"/>
    <property type="evidence" value="ECO:0007669"/>
    <property type="project" value="TreeGrafter"/>
</dbReference>
<reference evidence="3" key="1">
    <citation type="submission" date="2020-11" db="EMBL/GenBank/DDBJ databases">
        <title>Chlorella ohadii genome sequencing and assembly.</title>
        <authorList>
            <person name="Murik O."/>
            <person name="Treves H."/>
            <person name="Kedem I."/>
            <person name="Shotland Y."/>
            <person name="Kaplan A."/>
        </authorList>
    </citation>
    <scope>NUCLEOTIDE SEQUENCE</scope>
    <source>
        <strain evidence="3">1</strain>
    </source>
</reference>
<dbReference type="EMBL" id="JADXDR010000063">
    <property type="protein sequence ID" value="KAI7841431.1"/>
    <property type="molecule type" value="Genomic_DNA"/>
</dbReference>
<dbReference type="PROSITE" id="PS50076">
    <property type="entry name" value="DNAJ_2"/>
    <property type="match status" value="1"/>
</dbReference>
<evidence type="ECO:0000313" key="4">
    <source>
        <dbReference type="Proteomes" id="UP001205105"/>
    </source>
</evidence>
<sequence length="234" mass="25149">MLDSCRQAHVFGLDAQQCSAADVRRQFRRLSALVHPDKCHLEGAHQAFQRLQAAAEALQRAVEDGGSDAAERPGKRARTAGGAGGGSEWDEGEEEEDSWVPDGGGFPWWSEWDAPAVQQAAGSAVQHAQQGQDDVQRAGEQGAEQQQAGAGAAGAQTEVQQDEQRLHAMDLDALRAEVRRRQASLLEPQLDAEGRRIPLPQLQAALRRARALLADRTALAVEQHDAASGGGFLR</sequence>
<organism evidence="3 4">
    <name type="scientific">Chlorella ohadii</name>
    <dbReference type="NCBI Taxonomy" id="2649997"/>
    <lineage>
        <taxon>Eukaryota</taxon>
        <taxon>Viridiplantae</taxon>
        <taxon>Chlorophyta</taxon>
        <taxon>core chlorophytes</taxon>
        <taxon>Trebouxiophyceae</taxon>
        <taxon>Chlorellales</taxon>
        <taxon>Chlorellaceae</taxon>
        <taxon>Chlorella clade</taxon>
        <taxon>Chlorella</taxon>
    </lineage>
</organism>
<proteinExistence type="predicted"/>
<keyword evidence="4" id="KW-1185">Reference proteome</keyword>